<sequence>MFRVTSVSCFLLVIVLLNLVVLTDACHHEGLPCSSDDGCCGMECCNGVCSSSCGNGRRRQVPLKSFGQRRYV</sequence>
<keyword evidence="3" id="KW-0964">Secreted</keyword>
<keyword evidence="6" id="KW-0732">Signal</keyword>
<feature type="chain" id="PRO_5007493542" evidence="6">
    <location>
        <begin position="26"/>
        <end position="72"/>
    </location>
</feature>
<comment type="subcellular location">
    <subcellularLocation>
        <location evidence="1">Secreted</location>
    </subcellularLocation>
</comment>
<proteinExistence type="evidence at transcript level"/>
<name>A0A142C1G0_CONBE</name>
<dbReference type="Pfam" id="PF17557">
    <property type="entry name" value="Conotoxin_I2"/>
    <property type="match status" value="1"/>
</dbReference>
<organism evidence="7">
    <name type="scientific">Conus betulinus</name>
    <name type="common">Beech cone</name>
    <dbReference type="NCBI Taxonomy" id="89764"/>
    <lineage>
        <taxon>Eukaryota</taxon>
        <taxon>Metazoa</taxon>
        <taxon>Spiralia</taxon>
        <taxon>Lophotrochozoa</taxon>
        <taxon>Mollusca</taxon>
        <taxon>Gastropoda</taxon>
        <taxon>Caenogastropoda</taxon>
        <taxon>Neogastropoda</taxon>
        <taxon>Conoidea</taxon>
        <taxon>Conidae</taxon>
        <taxon>Conus</taxon>
        <taxon>Dendroconus</taxon>
    </lineage>
</organism>
<dbReference type="AlphaFoldDB" id="A0A142C1G0"/>
<evidence type="ECO:0000256" key="5">
    <source>
        <dbReference type="ARBA" id="ARBA00023157"/>
    </source>
</evidence>
<comment type="similarity">
    <text evidence="2">Belongs to the conotoxin I2 superfamily.</text>
</comment>
<evidence type="ECO:0000256" key="6">
    <source>
        <dbReference type="SAM" id="SignalP"/>
    </source>
</evidence>
<evidence type="ECO:0000256" key="4">
    <source>
        <dbReference type="ARBA" id="ARBA00022656"/>
    </source>
</evidence>
<dbReference type="PROSITE" id="PS60019">
    <property type="entry name" value="I_CONOTOXIN"/>
    <property type="match status" value="1"/>
</dbReference>
<evidence type="ECO:0000256" key="1">
    <source>
        <dbReference type="ARBA" id="ARBA00004613"/>
    </source>
</evidence>
<protein>
    <submittedName>
        <fullName evidence="7">Conotoxin</fullName>
    </submittedName>
</protein>
<dbReference type="GO" id="GO:0005576">
    <property type="term" value="C:extracellular region"/>
    <property type="evidence" value="ECO:0007669"/>
    <property type="project" value="UniProtKB-SubCell"/>
</dbReference>
<keyword evidence="5" id="KW-1015">Disulfide bond</keyword>
<dbReference type="InterPro" id="IPR013141">
    <property type="entry name" value="Conotoxin-I_CS"/>
</dbReference>
<evidence type="ECO:0000256" key="3">
    <source>
        <dbReference type="ARBA" id="ARBA00022525"/>
    </source>
</evidence>
<keyword evidence="4" id="KW-0800">Toxin</keyword>
<dbReference type="InterPro" id="IPR020242">
    <property type="entry name" value="Conotoxin_I2"/>
</dbReference>
<dbReference type="GO" id="GO:0090729">
    <property type="term" value="F:toxin activity"/>
    <property type="evidence" value="ECO:0007669"/>
    <property type="project" value="UniProtKB-KW"/>
</dbReference>
<evidence type="ECO:0000256" key="2">
    <source>
        <dbReference type="ARBA" id="ARBA00007388"/>
    </source>
</evidence>
<evidence type="ECO:0000313" key="7">
    <source>
        <dbReference type="EMBL" id="AMP44661.1"/>
    </source>
</evidence>
<accession>A0A142C1G0</accession>
<feature type="signal peptide" evidence="6">
    <location>
        <begin position="1"/>
        <end position="25"/>
    </location>
</feature>
<dbReference type="EMBL" id="KU563913">
    <property type="protein sequence ID" value="AMP44661.1"/>
    <property type="molecule type" value="mRNA"/>
</dbReference>
<reference evidence="7" key="1">
    <citation type="submission" date="2015-12" db="EMBL/GenBank/DDBJ databases">
        <title>High throughput identification of novel conotoxins from the Chinese tubular cone snail Conus betulinus by multitranscriptome sequencing.</title>
        <authorList>
            <person name="Ruan Z."/>
            <person name="Peng C."/>
            <person name="Shi Q."/>
            <person name="Yao G."/>
            <person name="Gao B.-M."/>
        </authorList>
    </citation>
    <scope>NUCLEOTIDE SEQUENCE</scope>
</reference>